<evidence type="ECO:0000256" key="2">
    <source>
        <dbReference type="ARBA" id="ARBA00023002"/>
    </source>
</evidence>
<dbReference type="OrthoDB" id="191139at2759"/>
<evidence type="ECO:0000313" key="4">
    <source>
        <dbReference type="Proteomes" id="UP000027195"/>
    </source>
</evidence>
<dbReference type="GO" id="GO:0016491">
    <property type="term" value="F:oxidoreductase activity"/>
    <property type="evidence" value="ECO:0007669"/>
    <property type="project" value="UniProtKB-KW"/>
</dbReference>
<dbReference type="InParanoid" id="A0A067MKT7"/>
<dbReference type="Gene3D" id="3.40.50.720">
    <property type="entry name" value="NAD(P)-binding Rossmann-like Domain"/>
    <property type="match status" value="1"/>
</dbReference>
<dbReference type="PANTHER" id="PTHR24320:SF283">
    <property type="entry name" value="RETINOL DEHYDROGENASE 11"/>
    <property type="match status" value="1"/>
</dbReference>
<accession>A0A067MKT7</accession>
<dbReference type="PANTHER" id="PTHR24320">
    <property type="entry name" value="RETINOL DEHYDROGENASE"/>
    <property type="match status" value="1"/>
</dbReference>
<organism evidence="3 4">
    <name type="scientific">Botryobasidium botryosum (strain FD-172 SS1)</name>
    <dbReference type="NCBI Taxonomy" id="930990"/>
    <lineage>
        <taxon>Eukaryota</taxon>
        <taxon>Fungi</taxon>
        <taxon>Dikarya</taxon>
        <taxon>Basidiomycota</taxon>
        <taxon>Agaricomycotina</taxon>
        <taxon>Agaricomycetes</taxon>
        <taxon>Cantharellales</taxon>
        <taxon>Botryobasidiaceae</taxon>
        <taxon>Botryobasidium</taxon>
    </lineage>
</organism>
<dbReference type="EMBL" id="KL198028">
    <property type="protein sequence ID" value="KDQ16358.1"/>
    <property type="molecule type" value="Genomic_DNA"/>
</dbReference>
<evidence type="ECO:0000313" key="3">
    <source>
        <dbReference type="EMBL" id="KDQ16358.1"/>
    </source>
</evidence>
<proteinExistence type="inferred from homology"/>
<reference evidence="4" key="1">
    <citation type="journal article" date="2014" name="Proc. Natl. Acad. Sci. U.S.A.">
        <title>Extensive sampling of basidiomycete genomes demonstrates inadequacy of the white-rot/brown-rot paradigm for wood decay fungi.</title>
        <authorList>
            <person name="Riley R."/>
            <person name="Salamov A.A."/>
            <person name="Brown D.W."/>
            <person name="Nagy L.G."/>
            <person name="Floudas D."/>
            <person name="Held B.W."/>
            <person name="Levasseur A."/>
            <person name="Lombard V."/>
            <person name="Morin E."/>
            <person name="Otillar R."/>
            <person name="Lindquist E.A."/>
            <person name="Sun H."/>
            <person name="LaButti K.M."/>
            <person name="Schmutz J."/>
            <person name="Jabbour D."/>
            <person name="Luo H."/>
            <person name="Baker S.E."/>
            <person name="Pisabarro A.G."/>
            <person name="Walton J.D."/>
            <person name="Blanchette R.A."/>
            <person name="Henrissat B."/>
            <person name="Martin F."/>
            <person name="Cullen D."/>
            <person name="Hibbett D.S."/>
            <person name="Grigoriev I.V."/>
        </authorList>
    </citation>
    <scope>NUCLEOTIDE SEQUENCE [LARGE SCALE GENOMIC DNA]</scope>
    <source>
        <strain evidence="4">FD-172 SS1</strain>
    </source>
</reference>
<dbReference type="SUPFAM" id="SSF51735">
    <property type="entry name" value="NAD(P)-binding Rossmann-fold domains"/>
    <property type="match status" value="1"/>
</dbReference>
<dbReference type="Pfam" id="PF00106">
    <property type="entry name" value="adh_short"/>
    <property type="match status" value="1"/>
</dbReference>
<dbReference type="HOGENOM" id="CLU_010194_44_0_1"/>
<sequence>MSANFGFHTTAEEAAAVLASQIKGRNVLITGVSPNSLGFEVARVVAKEGAGLVIIAGRSKEKLEQTERDIKAETPSANIRILILDLDSLAAVRAAANEVLAYPEPLHVLFNNAGIMAIDYRKTVDGHEAQWGVNYLAHFLFTARIFPKLRASASGLPPRIVNVSSNGHALGPVRFDDIGFSEGEKYDRWEAYGQSKSANILFSRELARRGVLSFSVHPGGIMTGISASAPTEDMVKFGIYNEKGEPINNEHHTWKTLGEGASTHVVAAFDPTIISQNGSYLVDSKVQDDQAAPHAKDMGDAKKLWELSEQLVGEKFDVV</sequence>
<dbReference type="InterPro" id="IPR036291">
    <property type="entry name" value="NAD(P)-bd_dom_sf"/>
</dbReference>
<dbReference type="STRING" id="930990.A0A067MKT7"/>
<keyword evidence="2" id="KW-0560">Oxidoreductase</keyword>
<keyword evidence="4" id="KW-1185">Reference proteome</keyword>
<protein>
    <submittedName>
        <fullName evidence="3">Uncharacterized protein</fullName>
    </submittedName>
</protein>
<dbReference type="AlphaFoldDB" id="A0A067MKT7"/>
<evidence type="ECO:0000256" key="1">
    <source>
        <dbReference type="ARBA" id="ARBA00006484"/>
    </source>
</evidence>
<name>A0A067MKT7_BOTB1</name>
<comment type="similarity">
    <text evidence="1">Belongs to the short-chain dehydrogenases/reductases (SDR) family.</text>
</comment>
<gene>
    <name evidence="3" type="ORF">BOTBODRAFT_31045</name>
</gene>
<dbReference type="InterPro" id="IPR002347">
    <property type="entry name" value="SDR_fam"/>
</dbReference>
<dbReference type="Proteomes" id="UP000027195">
    <property type="component" value="Unassembled WGS sequence"/>
</dbReference>